<comment type="caution">
    <text evidence="1">The sequence shown here is derived from an EMBL/GenBank/DDBJ whole genome shotgun (WGS) entry which is preliminary data.</text>
</comment>
<proteinExistence type="predicted"/>
<gene>
    <name evidence="1" type="ORF">BDR25DRAFT_362598</name>
</gene>
<dbReference type="EMBL" id="MU003548">
    <property type="protein sequence ID" value="KAF2463599.1"/>
    <property type="molecule type" value="Genomic_DNA"/>
</dbReference>
<reference evidence="1" key="1">
    <citation type="journal article" date="2020" name="Stud. Mycol.">
        <title>101 Dothideomycetes genomes: a test case for predicting lifestyles and emergence of pathogens.</title>
        <authorList>
            <person name="Haridas S."/>
            <person name="Albert R."/>
            <person name="Binder M."/>
            <person name="Bloem J."/>
            <person name="Labutti K."/>
            <person name="Salamov A."/>
            <person name="Andreopoulos B."/>
            <person name="Baker S."/>
            <person name="Barry K."/>
            <person name="Bills G."/>
            <person name="Bluhm B."/>
            <person name="Cannon C."/>
            <person name="Castanera R."/>
            <person name="Culley D."/>
            <person name="Daum C."/>
            <person name="Ezra D."/>
            <person name="Gonzalez J."/>
            <person name="Henrissat B."/>
            <person name="Kuo A."/>
            <person name="Liang C."/>
            <person name="Lipzen A."/>
            <person name="Lutzoni F."/>
            <person name="Magnuson J."/>
            <person name="Mondo S."/>
            <person name="Nolan M."/>
            <person name="Ohm R."/>
            <person name="Pangilinan J."/>
            <person name="Park H.-J."/>
            <person name="Ramirez L."/>
            <person name="Alfaro M."/>
            <person name="Sun H."/>
            <person name="Tritt A."/>
            <person name="Yoshinaga Y."/>
            <person name="Zwiers L.-H."/>
            <person name="Turgeon B."/>
            <person name="Goodwin S."/>
            <person name="Spatafora J."/>
            <person name="Crous P."/>
            <person name="Grigoriev I."/>
        </authorList>
    </citation>
    <scope>NUCLEOTIDE SEQUENCE</scope>
    <source>
        <strain evidence="1">ATCC 200398</strain>
    </source>
</reference>
<evidence type="ECO:0000313" key="2">
    <source>
        <dbReference type="Proteomes" id="UP000799755"/>
    </source>
</evidence>
<evidence type="ECO:0000313" key="1">
    <source>
        <dbReference type="EMBL" id="KAF2463599.1"/>
    </source>
</evidence>
<protein>
    <submittedName>
        <fullName evidence="1">Uncharacterized protein</fullName>
    </submittedName>
</protein>
<dbReference type="Proteomes" id="UP000799755">
    <property type="component" value="Unassembled WGS sequence"/>
</dbReference>
<keyword evidence="2" id="KW-1185">Reference proteome</keyword>
<accession>A0ACB6Q9L1</accession>
<organism evidence="1 2">
    <name type="scientific">Lindgomyces ingoldianus</name>
    <dbReference type="NCBI Taxonomy" id="673940"/>
    <lineage>
        <taxon>Eukaryota</taxon>
        <taxon>Fungi</taxon>
        <taxon>Dikarya</taxon>
        <taxon>Ascomycota</taxon>
        <taxon>Pezizomycotina</taxon>
        <taxon>Dothideomycetes</taxon>
        <taxon>Pleosporomycetidae</taxon>
        <taxon>Pleosporales</taxon>
        <taxon>Lindgomycetaceae</taxon>
        <taxon>Lindgomyces</taxon>
    </lineage>
</organism>
<name>A0ACB6Q9L1_9PLEO</name>
<sequence>MFAAEHSRTVAEKSKRYSQFFREIEGQRKFLMESHEKEADIKNGKIRQQLEAEVERVIEETSEMHNQLKEFEDKAAKLAEEVSNHEEQLQRYRNSDLYRLIFPVAIIEQLRLLSPTSLGSRLNLSMAPESAQPRPASHTFFSFLFSLPISRILPSLSWHVSLCPLLSDFNTPAIPSAPSGIDSPINVLILGRPSRMIATGQYPAGAYLMRDVYQSRSKDQSDPDPLPYLDSSPLFLLTTPDTHIHHIIAFTRNLPNSSLRKKNKGASWVRRTSLYSLCSSHSINPLIIVIANVVLCLFLNVALCPNSEISGLPSIGTGTSGGTMGSVDKHDQGASSGNERCFDNPTEERTETLNLTSKYSSWSEETPGGHIRDGKPTHNYQNRQKPGKQAPPEDGIEKSASPDISKSDRGRIKGNHHHLPRSRSRGAIFLNTFAADHALLHDDRNYGGLAISRGNLPKDISTSNIADIRLDASEKEEKVKECEVKQVTLVKQGAPADSRGPLSQPGFLHAEDSTRLPLVIRSRCNGIRNENGTSRQRETENAPNFDFKDHSRLSMPNMTHRKDAEPINQIGLFKNDCPSKQLESGNPKCSSSLHLSRQSELKKSNDEDLQHQQRAAVVTHYIDFDEYSHLGPEGRESPERLKLLEGSTTGLVNALVLVDQVKLNGCPHKSSSQEQDSHLGYSNDGSVAVEAIERLNENNSVAIAPNLGENSRPSPDFLSNSGLHIHVNDHYQEVVAHMTLTVGFCMLVPFGQDREAFKKAAYDRACEKFKKLAEEIGTEKMIKDWSFEERIRYE</sequence>